<evidence type="ECO:0000256" key="6">
    <source>
        <dbReference type="ARBA" id="ARBA00030025"/>
    </source>
</evidence>
<dbReference type="NCBIfam" id="TIGR03837">
    <property type="entry name" value="efp_Arg_rhamno"/>
    <property type="match status" value="1"/>
</dbReference>
<evidence type="ECO:0000313" key="8">
    <source>
        <dbReference type="EMBL" id="RMX03590.1"/>
    </source>
</evidence>
<evidence type="ECO:0000256" key="3">
    <source>
        <dbReference type="ARBA" id="ARBA00024303"/>
    </source>
</evidence>
<dbReference type="EMBL" id="RDQO01000006">
    <property type="protein sequence ID" value="RMX03590.1"/>
    <property type="molecule type" value="Genomic_DNA"/>
</dbReference>
<dbReference type="Pfam" id="PF10093">
    <property type="entry name" value="EarP"/>
    <property type="match status" value="1"/>
</dbReference>
<keyword evidence="9" id="KW-1185">Reference proteome</keyword>
<keyword evidence="1" id="KW-0328">Glycosyltransferase</keyword>
<evidence type="ECO:0000256" key="7">
    <source>
        <dbReference type="ARBA" id="ARBA00048472"/>
    </source>
</evidence>
<comment type="function">
    <text evidence="3">Protein-arginine rhamnosyltransferase that catalyzes the transfer of a single rhamnose to elongation factor P (EF-P) on 'Lys-32', a modification required for EF-P-dependent rescue of polyproline stalled ribosomes.</text>
</comment>
<dbReference type="RefSeq" id="WP_122231606.1">
    <property type="nucleotide sequence ID" value="NZ_SGWR01000005.1"/>
</dbReference>
<dbReference type="InterPro" id="IPR016633">
    <property type="entry name" value="EarP"/>
</dbReference>
<dbReference type="AlphaFoldDB" id="A0A3M6QKG4"/>
<keyword evidence="8" id="KW-0648">Protein biosynthesis</keyword>
<comment type="catalytic activity">
    <reaction evidence="7">
        <text>dTDP-beta-L-rhamnose + L-arginyl-[protein] = N(omega)-(alpha-L-rhamnosyl)-L-arginyl-[protein] + dTDP + H(+)</text>
        <dbReference type="Rhea" id="RHEA:66692"/>
        <dbReference type="Rhea" id="RHEA-COMP:10532"/>
        <dbReference type="Rhea" id="RHEA-COMP:17096"/>
        <dbReference type="ChEBI" id="CHEBI:15378"/>
        <dbReference type="ChEBI" id="CHEBI:29965"/>
        <dbReference type="ChEBI" id="CHEBI:57510"/>
        <dbReference type="ChEBI" id="CHEBI:58369"/>
        <dbReference type="ChEBI" id="CHEBI:167445"/>
    </reaction>
    <physiologicalReaction direction="left-to-right" evidence="7">
        <dbReference type="Rhea" id="RHEA:66693"/>
    </physiologicalReaction>
</comment>
<dbReference type="PIRSF" id="PIRSF015557">
    <property type="entry name" value="UCP015557"/>
    <property type="match status" value="1"/>
</dbReference>
<reference evidence="8 9" key="1">
    <citation type="submission" date="2018-10" db="EMBL/GenBank/DDBJ databases">
        <title>Draft genome of Cortibacter populi DSM10536.</title>
        <authorList>
            <person name="Bernier A.-M."/>
            <person name="Bernard K."/>
        </authorList>
    </citation>
    <scope>NUCLEOTIDE SEQUENCE [LARGE SCALE GENOMIC DNA]</scope>
    <source>
        <strain evidence="8 9">DSM 105136</strain>
    </source>
</reference>
<organism evidence="8 9">
    <name type="scientific">Corticibacter populi</name>
    <dbReference type="NCBI Taxonomy" id="1550736"/>
    <lineage>
        <taxon>Bacteria</taxon>
        <taxon>Pseudomonadati</taxon>
        <taxon>Pseudomonadota</taxon>
        <taxon>Betaproteobacteria</taxon>
        <taxon>Burkholderiales</taxon>
        <taxon>Comamonadaceae</taxon>
        <taxon>Corticibacter</taxon>
    </lineage>
</organism>
<dbReference type="GO" id="GO:0003746">
    <property type="term" value="F:translation elongation factor activity"/>
    <property type="evidence" value="ECO:0007669"/>
    <property type="project" value="UniProtKB-KW"/>
</dbReference>
<dbReference type="Proteomes" id="UP000278006">
    <property type="component" value="Unassembled WGS sequence"/>
</dbReference>
<sequence length="436" mass="47958">MSKGRRRSGGQWLEGGRVRWDVFCQVIDNYGDAGVCWRLACDLAARGQTVRLWVDDATPLQWMGAAAATADGGAHFDAGAGRVEVLPWRRAQEGGAALQALGPPEVLIEAFGCEIPEAYLRHLASQRRDGGPGAAPRRWPRWLNLEYLSAEAYVERMHLLASPVMFGPAAGQTKTFFYPGFTERTGGLLREPGLLARRARFDVSAWRRARLAQAGLAHTIAEQDAETNSQAQWISLFSYELPGLPDWLQAWAASPRPVHLLAAAGRSQTHLKACWQALGWPQWQRAEGNAERADGAGLAWGRSGALTVHGLPFMPQAAFDELLWGCDANIVRGEDSLVRALWAGGPFLWHIYPQHDDAHHAKLAALLDWLQAPQDWRDCMFAFNGIGQASAAVPGGPAFDPQGRWRAALQAAQQRLLARPDLVTQLMAWLQRHPSP</sequence>
<keyword evidence="8" id="KW-0251">Elongation factor</keyword>
<accession>A0A3M6QKG4</accession>
<evidence type="ECO:0000256" key="4">
    <source>
        <dbReference type="ARBA" id="ARBA00024346"/>
    </source>
</evidence>
<evidence type="ECO:0000256" key="1">
    <source>
        <dbReference type="ARBA" id="ARBA00022676"/>
    </source>
</evidence>
<evidence type="ECO:0000256" key="2">
    <source>
        <dbReference type="ARBA" id="ARBA00022679"/>
    </source>
</evidence>
<dbReference type="GO" id="GO:0106361">
    <property type="term" value="F:protein-arginine rhamnosyltransferase activity"/>
    <property type="evidence" value="ECO:0007669"/>
    <property type="project" value="InterPro"/>
</dbReference>
<comment type="similarity">
    <text evidence="4">Belongs to the glycosyltransferase 104 family.</text>
</comment>
<evidence type="ECO:0000313" key="9">
    <source>
        <dbReference type="Proteomes" id="UP000278006"/>
    </source>
</evidence>
<comment type="caution">
    <text evidence="8">The sequence shown here is derived from an EMBL/GenBank/DDBJ whole genome shotgun (WGS) entry which is preliminary data.</text>
</comment>
<name>A0A3M6QKG4_9BURK</name>
<evidence type="ECO:0000256" key="5">
    <source>
        <dbReference type="ARBA" id="ARBA00024416"/>
    </source>
</evidence>
<dbReference type="OrthoDB" id="209085at2"/>
<gene>
    <name evidence="8" type="primary">earP</name>
    <name evidence="8" type="ORF">D8I35_17150</name>
</gene>
<proteinExistence type="inferred from homology"/>
<protein>
    <recommendedName>
        <fullName evidence="5">Protein-arginine rhamnosyltransferase</fullName>
    </recommendedName>
    <alternativeName>
        <fullName evidence="6">EF-P arginine rhamnosyltransferase</fullName>
    </alternativeName>
</protein>
<keyword evidence="2 8" id="KW-0808">Transferase</keyword>